<dbReference type="PANTHER" id="PTHR21324:SF2">
    <property type="entry name" value="EG:22E5.9 PROTEIN"/>
    <property type="match status" value="1"/>
</dbReference>
<organism evidence="8 9">
    <name type="scientific">Ignelater luminosus</name>
    <name type="common">Cucubano</name>
    <name type="synonym">Pyrophorus luminosus</name>
    <dbReference type="NCBI Taxonomy" id="2038154"/>
    <lineage>
        <taxon>Eukaryota</taxon>
        <taxon>Metazoa</taxon>
        <taxon>Ecdysozoa</taxon>
        <taxon>Arthropoda</taxon>
        <taxon>Hexapoda</taxon>
        <taxon>Insecta</taxon>
        <taxon>Pterygota</taxon>
        <taxon>Neoptera</taxon>
        <taxon>Endopterygota</taxon>
        <taxon>Coleoptera</taxon>
        <taxon>Polyphaga</taxon>
        <taxon>Elateriformia</taxon>
        <taxon>Elateroidea</taxon>
        <taxon>Elateridae</taxon>
        <taxon>Agrypninae</taxon>
        <taxon>Pyrophorini</taxon>
        <taxon>Ignelater</taxon>
    </lineage>
</organism>
<dbReference type="EMBL" id="VTPC01004409">
    <property type="protein sequence ID" value="KAF2897201.1"/>
    <property type="molecule type" value="Genomic_DNA"/>
</dbReference>
<keyword evidence="3 6" id="KW-0812">Transmembrane</keyword>
<feature type="transmembrane region" description="Helical" evidence="6">
    <location>
        <begin position="159"/>
        <end position="182"/>
    </location>
</feature>
<protein>
    <recommendedName>
        <fullName evidence="7">CWH43-like N-terminal domain-containing protein</fullName>
    </recommendedName>
</protein>
<dbReference type="Proteomes" id="UP000801492">
    <property type="component" value="Unassembled WGS sequence"/>
</dbReference>
<feature type="transmembrane region" description="Helical" evidence="6">
    <location>
        <begin position="202"/>
        <end position="224"/>
    </location>
</feature>
<reference evidence="8" key="1">
    <citation type="submission" date="2019-08" db="EMBL/GenBank/DDBJ databases">
        <title>The genome of the North American firefly Photinus pyralis.</title>
        <authorList>
            <consortium name="Photinus pyralis genome working group"/>
            <person name="Fallon T.R."/>
            <person name="Sander Lower S.E."/>
            <person name="Weng J.-K."/>
        </authorList>
    </citation>
    <scope>NUCLEOTIDE SEQUENCE</scope>
    <source>
        <strain evidence="8">TRF0915ILg1</strain>
        <tissue evidence="8">Whole body</tissue>
    </source>
</reference>
<evidence type="ECO:0000256" key="4">
    <source>
        <dbReference type="ARBA" id="ARBA00022989"/>
    </source>
</evidence>
<accession>A0A8K0D580</accession>
<keyword evidence="9" id="KW-1185">Reference proteome</keyword>
<feature type="transmembrane region" description="Helical" evidence="6">
    <location>
        <begin position="95"/>
        <end position="113"/>
    </location>
</feature>
<dbReference type="PANTHER" id="PTHR21324">
    <property type="entry name" value="FASTING-INDUCIBLE INTEGRAL MEMBRANE PROTEIN TM6P1-RELATED"/>
    <property type="match status" value="1"/>
</dbReference>
<evidence type="ECO:0000313" key="8">
    <source>
        <dbReference type="EMBL" id="KAF2897201.1"/>
    </source>
</evidence>
<comment type="caution">
    <text evidence="8">The sequence shown here is derived from an EMBL/GenBank/DDBJ whole genome shotgun (WGS) entry which is preliminary data.</text>
</comment>
<comment type="subcellular location">
    <subcellularLocation>
        <location evidence="1">Endomembrane system</location>
        <topology evidence="1">Multi-pass membrane protein</topology>
    </subcellularLocation>
</comment>
<dbReference type="GO" id="GO:0012505">
    <property type="term" value="C:endomembrane system"/>
    <property type="evidence" value="ECO:0007669"/>
    <property type="project" value="UniProtKB-SubCell"/>
</dbReference>
<evidence type="ECO:0000313" key="9">
    <source>
        <dbReference type="Proteomes" id="UP000801492"/>
    </source>
</evidence>
<feature type="domain" description="CWH43-like N-terminal" evidence="7">
    <location>
        <begin position="6"/>
        <end position="230"/>
    </location>
</feature>
<evidence type="ECO:0000259" key="7">
    <source>
        <dbReference type="Pfam" id="PF10277"/>
    </source>
</evidence>
<dbReference type="Pfam" id="PF10277">
    <property type="entry name" value="Frag1"/>
    <property type="match status" value="1"/>
</dbReference>
<keyword evidence="5 6" id="KW-0472">Membrane</keyword>
<evidence type="ECO:0000256" key="5">
    <source>
        <dbReference type="ARBA" id="ARBA00023136"/>
    </source>
</evidence>
<dbReference type="OrthoDB" id="191706at2759"/>
<proteinExistence type="inferred from homology"/>
<dbReference type="InterPro" id="IPR050911">
    <property type="entry name" value="DRAM/TMEM150_Autophagy_Mod"/>
</dbReference>
<dbReference type="InterPro" id="IPR019402">
    <property type="entry name" value="CWH43_N"/>
</dbReference>
<feature type="transmembrane region" description="Helical" evidence="6">
    <location>
        <begin position="53"/>
        <end position="71"/>
    </location>
</feature>
<evidence type="ECO:0000256" key="3">
    <source>
        <dbReference type="ARBA" id="ARBA00022692"/>
    </source>
</evidence>
<name>A0A8K0D580_IGNLU</name>
<sequence>MAVNYIYLLPIIIFVWFPATFVVTYVMAVLREDVNPLFPYISDTGTFSPESCIFGQMLNMGAILMAIFVYIRHRQVREVCDTHVLGEVVKKRDRISTWFGYTAAFGVTIVGNFQETNILLVHMFGAFLAFGLGTVWECLQTWVSFQLCPPVGTRSTNMIRLTLSVICTVCFTISFIFAGLAILKFKGKDITKWSRDDGGYEFHVTSTVTEWIVVFCTMGFILSFSSELRTITFDEPSIRITDNKDLNNGENNIVASESTHSSRVDIPERY</sequence>
<feature type="transmembrane region" description="Helical" evidence="6">
    <location>
        <begin position="119"/>
        <end position="139"/>
    </location>
</feature>
<feature type="transmembrane region" description="Helical" evidence="6">
    <location>
        <begin position="7"/>
        <end position="30"/>
    </location>
</feature>
<evidence type="ECO:0000256" key="1">
    <source>
        <dbReference type="ARBA" id="ARBA00004127"/>
    </source>
</evidence>
<dbReference type="AlphaFoldDB" id="A0A8K0D580"/>
<evidence type="ECO:0000256" key="2">
    <source>
        <dbReference type="ARBA" id="ARBA00006565"/>
    </source>
</evidence>
<comment type="similarity">
    <text evidence="2">Belongs to the DRAM/TMEM150 family.</text>
</comment>
<gene>
    <name evidence="8" type="ORF">ILUMI_08975</name>
</gene>
<keyword evidence="4 6" id="KW-1133">Transmembrane helix</keyword>
<evidence type="ECO:0000256" key="6">
    <source>
        <dbReference type="SAM" id="Phobius"/>
    </source>
</evidence>